<evidence type="ECO:0000256" key="1">
    <source>
        <dbReference type="SAM" id="Phobius"/>
    </source>
</evidence>
<evidence type="ECO:0000313" key="3">
    <source>
        <dbReference type="Proteomes" id="UP000033956"/>
    </source>
</evidence>
<protein>
    <submittedName>
        <fullName evidence="2">Uncharacterized protein</fullName>
    </submittedName>
</protein>
<dbReference type="RefSeq" id="WP_157003989.1">
    <property type="nucleotide sequence ID" value="NZ_BAAAUP010000003.1"/>
</dbReference>
<sequence>MHPLDSQVYVGEANDVLAETNVFVSDEVTGGSDLVASLEQEIGDASIGVAVFPDTALLVGDPRDILFALKEANPQYDTIVVAVGDDLVAGSDALASGEALRIANEAEGATDSTDAALTQAVQQITEALPEGPASGGGDAGIGIAVAVGVAVLIAGGATAFGVGRARRRGGAQPLPETVRGTVARLRQLTGEYSAAAARGTAQAGAVAEEIDGIATNASELFERLGRRGDEGQRATAAVEYGDTLRKLTAALDREYLLDILAHPNLWDDPADRVREVRDSLAAVSAQLVENIKQVNARRGLHFQVSLDGLIGGRKELQEWERAFEQAEGERPEAG</sequence>
<accession>A0A0M2H677</accession>
<comment type="caution">
    <text evidence="2">The sequence shown here is derived from an EMBL/GenBank/DDBJ whole genome shotgun (WGS) entry which is preliminary data.</text>
</comment>
<dbReference type="AlphaFoldDB" id="A0A0M2H677"/>
<keyword evidence="1" id="KW-0472">Membrane</keyword>
<proteinExistence type="predicted"/>
<reference evidence="2 3" key="1">
    <citation type="submission" date="2015-02" db="EMBL/GenBank/DDBJ databases">
        <title>Draft genome sequences of ten Microbacterium spp. with emphasis on heavy metal contaminated environments.</title>
        <authorList>
            <person name="Corretto E."/>
        </authorList>
    </citation>
    <scope>NUCLEOTIDE SEQUENCE [LARGE SCALE GENOMIC DNA]</scope>
    <source>
        <strain evidence="2 3">DSM 12510</strain>
    </source>
</reference>
<name>A0A0M2H677_9MICO</name>
<dbReference type="PATRIC" id="fig|92835.4.peg.1681"/>
<organism evidence="2 3">
    <name type="scientific">Microbacterium terrae</name>
    <dbReference type="NCBI Taxonomy" id="69369"/>
    <lineage>
        <taxon>Bacteria</taxon>
        <taxon>Bacillati</taxon>
        <taxon>Actinomycetota</taxon>
        <taxon>Actinomycetes</taxon>
        <taxon>Micrococcales</taxon>
        <taxon>Microbacteriaceae</taxon>
        <taxon>Microbacterium</taxon>
    </lineage>
</organism>
<gene>
    <name evidence="2" type="ORF">RS81_01661</name>
</gene>
<dbReference type="EMBL" id="JYIZ01000047">
    <property type="protein sequence ID" value="KJL40072.1"/>
    <property type="molecule type" value="Genomic_DNA"/>
</dbReference>
<keyword evidence="3" id="KW-1185">Reference proteome</keyword>
<dbReference type="STRING" id="92835.RS81_01661"/>
<evidence type="ECO:0000313" key="2">
    <source>
        <dbReference type="EMBL" id="KJL40072.1"/>
    </source>
</evidence>
<dbReference type="Proteomes" id="UP000033956">
    <property type="component" value="Unassembled WGS sequence"/>
</dbReference>
<keyword evidence="1" id="KW-0812">Transmembrane</keyword>
<dbReference type="OrthoDB" id="2004788at2"/>
<keyword evidence="1" id="KW-1133">Transmembrane helix</keyword>
<feature type="transmembrane region" description="Helical" evidence="1">
    <location>
        <begin position="139"/>
        <end position="162"/>
    </location>
</feature>